<dbReference type="InterPro" id="IPR013320">
    <property type="entry name" value="ConA-like_dom_sf"/>
</dbReference>
<dbReference type="RefSeq" id="XP_067714557.1">
    <property type="nucleotide sequence ID" value="XM_067858456.1"/>
</dbReference>
<dbReference type="SUPFAM" id="SSF49899">
    <property type="entry name" value="Concanavalin A-like lectins/glucanases"/>
    <property type="match status" value="1"/>
</dbReference>
<protein>
    <submittedName>
        <fullName evidence="1">SPRY domain-containing protein, putative</fullName>
    </submittedName>
</protein>
<dbReference type="CDD" id="cd12872">
    <property type="entry name" value="SPRY_Ash2"/>
    <property type="match status" value="1"/>
</dbReference>
<dbReference type="AlphaFoldDB" id="A0AAV4LQN5"/>
<dbReference type="Gene3D" id="2.60.120.920">
    <property type="match status" value="1"/>
</dbReference>
<comment type="caution">
    <text evidence="1">The sequence shown here is derived from an EMBL/GenBank/DDBJ whole genome shotgun (WGS) entry which is preliminary data.</text>
</comment>
<gene>
    <name evidence="1" type="ORF">BcabD6B2_19230</name>
</gene>
<keyword evidence="2" id="KW-1185">Reference proteome</keyword>
<dbReference type="InterPro" id="IPR043136">
    <property type="entry name" value="B30.2/SPRY_sf"/>
</dbReference>
<proteinExistence type="predicted"/>
<dbReference type="PANTHER" id="PTHR10598:SF0">
    <property type="entry name" value="SET1_ASH2 HISTONE METHYLTRANSFERASE COMPLEX SUBUNIT ASH2"/>
    <property type="match status" value="1"/>
</dbReference>
<evidence type="ECO:0000313" key="2">
    <source>
        <dbReference type="Proteomes" id="UP001497744"/>
    </source>
</evidence>
<dbReference type="Proteomes" id="UP001497744">
    <property type="component" value="Unassembled WGS sequence"/>
</dbReference>
<accession>A0AAV4LQN5</accession>
<sequence length="325" mass="35791">MDKTRKFVDLACEAKRMKIIWLPDLDYNAFDIRYCESEPPARISEDRLTYTGSTMWCSALTRGCATTGNWYFECRVEEPDPDWPNFRLRGWDACETVGGLLHGMPELEAALKPSVRVGYGTRLSRFDSPIGSNAFGCSIRQEGGRIMQNGEDVTDPDDLFEDLKVGDIVGCALKLGPPTATLPDPRGIASLWPFVRKGLLCDITSPEAMSAAMVPNAASELRFSVNGAWRKTAVTQLFCVEYHPGVSTYMGGSCRLNLGPEFAYAPPDASYRPASEMGSSVYPCKEELLQFWMLGDASVLSEGAVISREYYKSIPGPVSPTNDIA</sequence>
<evidence type="ECO:0000313" key="1">
    <source>
        <dbReference type="EMBL" id="GIX62488.1"/>
    </source>
</evidence>
<reference evidence="1 2" key="1">
    <citation type="submission" date="2021-06" db="EMBL/GenBank/DDBJ databases">
        <title>Genome sequence of Babesia caballi.</title>
        <authorList>
            <person name="Yamagishi J."/>
            <person name="Kidaka T."/>
            <person name="Ochi A."/>
        </authorList>
    </citation>
    <scope>NUCLEOTIDE SEQUENCE [LARGE SCALE GENOMIC DNA]</scope>
    <source>
        <strain evidence="1">USDA-D6B2</strain>
    </source>
</reference>
<dbReference type="PANTHER" id="PTHR10598">
    <property type="entry name" value="SET1/ASH2 HISTONE METHYLTRANSFERASE COMPLEX SUBUNIT ASH2"/>
    <property type="match status" value="1"/>
</dbReference>
<dbReference type="GO" id="GO:0048188">
    <property type="term" value="C:Set1C/COMPASS complex"/>
    <property type="evidence" value="ECO:0007669"/>
    <property type="project" value="InterPro"/>
</dbReference>
<dbReference type="InterPro" id="IPR037353">
    <property type="entry name" value="ASH2"/>
</dbReference>
<dbReference type="GO" id="GO:0000976">
    <property type="term" value="F:transcription cis-regulatory region binding"/>
    <property type="evidence" value="ECO:0007669"/>
    <property type="project" value="TreeGrafter"/>
</dbReference>
<dbReference type="GeneID" id="94193969"/>
<organism evidence="1 2">
    <name type="scientific">Babesia caballi</name>
    <dbReference type="NCBI Taxonomy" id="5871"/>
    <lineage>
        <taxon>Eukaryota</taxon>
        <taxon>Sar</taxon>
        <taxon>Alveolata</taxon>
        <taxon>Apicomplexa</taxon>
        <taxon>Aconoidasida</taxon>
        <taxon>Piroplasmida</taxon>
        <taxon>Babesiidae</taxon>
        <taxon>Babesia</taxon>
    </lineage>
</organism>
<dbReference type="EMBL" id="BPLF01000002">
    <property type="protein sequence ID" value="GIX62488.1"/>
    <property type="molecule type" value="Genomic_DNA"/>
</dbReference>
<name>A0AAV4LQN5_BABCB</name>